<dbReference type="RefSeq" id="WP_319968365.1">
    <property type="nucleotide sequence ID" value="NZ_JAXAVW010000020.1"/>
</dbReference>
<accession>A0ABU4T5A1</accession>
<evidence type="ECO:0000313" key="2">
    <source>
        <dbReference type="Proteomes" id="UP001285521"/>
    </source>
</evidence>
<reference evidence="1 2" key="1">
    <citation type="submission" date="2023-11" db="EMBL/GenBank/DDBJ databases">
        <title>Lentzea sokolovensis, sp. nov., Lentzea kristufkii, sp. nov., and Lentzea miocenensis, sp. nov., rare actinobacteria from Sokolov Coal Basin, Miocene lacustrine sediment, Czech Republic.</title>
        <authorList>
            <person name="Lara A."/>
            <person name="Kotroba L."/>
            <person name="Nouioui I."/>
            <person name="Neumann-Schaal M."/>
            <person name="Mast Y."/>
            <person name="Chronakova A."/>
        </authorList>
    </citation>
    <scope>NUCLEOTIDE SEQUENCE [LARGE SCALE GENOMIC DNA]</scope>
    <source>
        <strain evidence="1 2">BCCO 10_0856</strain>
    </source>
</reference>
<gene>
    <name evidence="1" type="ORF">SK803_24215</name>
</gene>
<protein>
    <submittedName>
        <fullName evidence="1">Uncharacterized protein</fullName>
    </submittedName>
</protein>
<proteinExistence type="predicted"/>
<reference evidence="1 2" key="2">
    <citation type="submission" date="2023-11" db="EMBL/GenBank/DDBJ databases">
        <authorList>
            <person name="Lara A.C."/>
            <person name="Chronakova A."/>
        </authorList>
    </citation>
    <scope>NUCLEOTIDE SEQUENCE [LARGE SCALE GENOMIC DNA]</scope>
    <source>
        <strain evidence="1 2">BCCO 10_0856</strain>
    </source>
</reference>
<comment type="caution">
    <text evidence="1">The sequence shown here is derived from an EMBL/GenBank/DDBJ whole genome shotgun (WGS) entry which is preliminary data.</text>
</comment>
<dbReference type="EMBL" id="JAXAVW010000020">
    <property type="protein sequence ID" value="MDX8033335.1"/>
    <property type="molecule type" value="Genomic_DNA"/>
</dbReference>
<organism evidence="1 2">
    <name type="scientific">Lentzea miocenica</name>
    <dbReference type="NCBI Taxonomy" id="3095431"/>
    <lineage>
        <taxon>Bacteria</taxon>
        <taxon>Bacillati</taxon>
        <taxon>Actinomycetota</taxon>
        <taxon>Actinomycetes</taxon>
        <taxon>Pseudonocardiales</taxon>
        <taxon>Pseudonocardiaceae</taxon>
        <taxon>Lentzea</taxon>
    </lineage>
</organism>
<keyword evidence="2" id="KW-1185">Reference proteome</keyword>
<dbReference type="Proteomes" id="UP001285521">
    <property type="component" value="Unassembled WGS sequence"/>
</dbReference>
<name>A0ABU4T5A1_9PSEU</name>
<evidence type="ECO:0000313" key="1">
    <source>
        <dbReference type="EMBL" id="MDX8033335.1"/>
    </source>
</evidence>
<sequence length="58" mass="6294">MQRLPFLLFGVCKYYQLMIEPPLTAPNSAAMPDDETAGAGVGSKVFDPDGICLKLLHL</sequence>